<dbReference type="Pfam" id="PF05118">
    <property type="entry name" value="Asp_Arg_Hydrox"/>
    <property type="match status" value="1"/>
</dbReference>
<evidence type="ECO:0000259" key="5">
    <source>
        <dbReference type="Pfam" id="PF05118"/>
    </source>
</evidence>
<dbReference type="eggNOG" id="KOG3696">
    <property type="taxonomic scope" value="Eukaryota"/>
</dbReference>
<keyword evidence="4" id="KW-1133">Transmembrane helix</keyword>
<keyword evidence="4" id="KW-0812">Transmembrane</keyword>
<dbReference type="Ensembl" id="ENSCSAVT00000006302.1">
    <property type="protein sequence ID" value="ENSCSAVP00000006224.1"/>
    <property type="gene ID" value="ENSCSAVG00000003711.1"/>
</dbReference>
<reference evidence="6" key="2">
    <citation type="submission" date="2025-08" db="UniProtKB">
        <authorList>
            <consortium name="Ensembl"/>
        </authorList>
    </citation>
    <scope>IDENTIFICATION</scope>
</reference>
<evidence type="ECO:0000256" key="1">
    <source>
        <dbReference type="ARBA" id="ARBA00007730"/>
    </source>
</evidence>
<dbReference type="PANTHER" id="PTHR46332:SF5">
    <property type="entry name" value="ASPARTATE BETA-HYDROXYLASE DOMAIN CONTAINING 2"/>
    <property type="match status" value="1"/>
</dbReference>
<organism evidence="6 7">
    <name type="scientific">Ciona savignyi</name>
    <name type="common">Pacific transparent sea squirt</name>
    <dbReference type="NCBI Taxonomy" id="51511"/>
    <lineage>
        <taxon>Eukaryota</taxon>
        <taxon>Metazoa</taxon>
        <taxon>Chordata</taxon>
        <taxon>Tunicata</taxon>
        <taxon>Ascidiacea</taxon>
        <taxon>Phlebobranchia</taxon>
        <taxon>Cionidae</taxon>
        <taxon>Ciona</taxon>
    </lineage>
</organism>
<dbReference type="InParanoid" id="H2YLM2"/>
<keyword evidence="7" id="KW-1185">Reference proteome</keyword>
<proteinExistence type="inferred from homology"/>
<keyword evidence="4" id="KW-0472">Membrane</keyword>
<dbReference type="Gene3D" id="2.60.120.330">
    <property type="entry name" value="B-lactam Antibiotic, Isopenicillin N Synthase, Chain"/>
    <property type="match status" value="1"/>
</dbReference>
<dbReference type="GeneTree" id="ENSGT00980000198701"/>
<evidence type="ECO:0000256" key="4">
    <source>
        <dbReference type="SAM" id="Phobius"/>
    </source>
</evidence>
<accession>H2YLM2</accession>
<dbReference type="InterPro" id="IPR007803">
    <property type="entry name" value="Asp/Arg/Pro-Hydrxlase"/>
</dbReference>
<dbReference type="STRING" id="51511.ENSCSAVP00000006224"/>
<dbReference type="AlphaFoldDB" id="H2YLM2"/>
<reference evidence="7" key="1">
    <citation type="submission" date="2003-08" db="EMBL/GenBank/DDBJ databases">
        <authorList>
            <person name="Birren B."/>
            <person name="Nusbaum C."/>
            <person name="Abebe A."/>
            <person name="Abouelleil A."/>
            <person name="Adekoya E."/>
            <person name="Ait-zahra M."/>
            <person name="Allen N."/>
            <person name="Allen T."/>
            <person name="An P."/>
            <person name="Anderson M."/>
            <person name="Anderson S."/>
            <person name="Arachchi H."/>
            <person name="Armbruster J."/>
            <person name="Bachantsang P."/>
            <person name="Baldwin J."/>
            <person name="Barry A."/>
            <person name="Bayul T."/>
            <person name="Blitshsteyn B."/>
            <person name="Bloom T."/>
            <person name="Blye J."/>
            <person name="Boguslavskiy L."/>
            <person name="Borowsky M."/>
            <person name="Boukhgalter B."/>
            <person name="Brunache A."/>
            <person name="Butler J."/>
            <person name="Calixte N."/>
            <person name="Calvo S."/>
            <person name="Camarata J."/>
            <person name="Campo K."/>
            <person name="Chang J."/>
            <person name="Cheshatsang Y."/>
            <person name="Citroen M."/>
            <person name="Collymore A."/>
            <person name="Considine T."/>
            <person name="Cook A."/>
            <person name="Cooke P."/>
            <person name="Corum B."/>
            <person name="Cuomo C."/>
            <person name="David R."/>
            <person name="Dawoe T."/>
            <person name="Degray S."/>
            <person name="Dodge S."/>
            <person name="Dooley K."/>
            <person name="Dorje P."/>
            <person name="Dorjee K."/>
            <person name="Dorris L."/>
            <person name="Duffey N."/>
            <person name="Dupes A."/>
            <person name="Elkins T."/>
            <person name="Engels R."/>
            <person name="Erickson J."/>
            <person name="Farina A."/>
            <person name="Faro S."/>
            <person name="Ferreira P."/>
            <person name="Fischer H."/>
            <person name="Fitzgerald M."/>
            <person name="Foley K."/>
            <person name="Gage D."/>
            <person name="Galagan J."/>
            <person name="Gearin G."/>
            <person name="Gnerre S."/>
            <person name="Gnirke A."/>
            <person name="Goyette A."/>
            <person name="Graham J."/>
            <person name="Grandbois E."/>
            <person name="Gyaltsen K."/>
            <person name="Hafez N."/>
            <person name="Hagopian D."/>
            <person name="Hagos B."/>
            <person name="Hall J."/>
            <person name="Hatcher B."/>
            <person name="Heller A."/>
            <person name="Higgins H."/>
            <person name="Honan T."/>
            <person name="Horn A."/>
            <person name="Houde N."/>
            <person name="Hughes L."/>
            <person name="Hulme W."/>
            <person name="Husby E."/>
            <person name="Iliev I."/>
            <person name="Jaffe D."/>
            <person name="Jones C."/>
            <person name="Kamal M."/>
            <person name="Kamat A."/>
            <person name="Kamvysselis M."/>
            <person name="Karlsson E."/>
            <person name="Kells C."/>
            <person name="Kieu A."/>
            <person name="Kisner P."/>
            <person name="Kodira C."/>
            <person name="Kulbokas E."/>
            <person name="Labutti K."/>
            <person name="Lama D."/>
            <person name="Landers T."/>
            <person name="Leger J."/>
            <person name="Levine S."/>
            <person name="Lewis D."/>
            <person name="Lewis T."/>
            <person name="Lindblad-toh K."/>
            <person name="Liu X."/>
            <person name="Lokyitsang T."/>
            <person name="Lokyitsang Y."/>
            <person name="Lucien O."/>
            <person name="Lui A."/>
            <person name="Ma L.J."/>
            <person name="Mabbitt R."/>
            <person name="Macdonald J."/>
            <person name="Maclean C."/>
            <person name="Major J."/>
            <person name="Manning J."/>
            <person name="Marabella R."/>
            <person name="Maru K."/>
            <person name="Matthews C."/>
            <person name="Mauceli E."/>
            <person name="Mccarthy M."/>
            <person name="Mcdonough S."/>
            <person name="Mcghee T."/>
            <person name="Meldrim J."/>
            <person name="Meneus L."/>
            <person name="Mesirov J."/>
            <person name="Mihalev A."/>
            <person name="Mihova T."/>
            <person name="Mikkelsen T."/>
            <person name="Mlenga V."/>
            <person name="Moru K."/>
            <person name="Mozes J."/>
            <person name="Mulrain L."/>
            <person name="Munson G."/>
            <person name="Naylor J."/>
            <person name="Newes C."/>
            <person name="Nguyen C."/>
            <person name="Nguyen N."/>
            <person name="Nguyen T."/>
            <person name="Nicol R."/>
            <person name="Nielsen C."/>
            <person name="Nizzari M."/>
            <person name="Norbu C."/>
            <person name="Norbu N."/>
            <person name="O'donnell P."/>
            <person name="Okoawo O."/>
            <person name="O'leary S."/>
            <person name="Omotosho B."/>
            <person name="O'neill K."/>
            <person name="Osman S."/>
            <person name="Parker S."/>
            <person name="Perrin D."/>
            <person name="Phunkhang P."/>
            <person name="Piqani B."/>
            <person name="Purcell S."/>
            <person name="Rachupka T."/>
            <person name="Ramasamy U."/>
            <person name="Rameau R."/>
            <person name="Ray V."/>
            <person name="Raymond C."/>
            <person name="Retta R."/>
            <person name="Richardson S."/>
            <person name="Rise C."/>
            <person name="Rodriguez J."/>
            <person name="Rogers J."/>
            <person name="Rogov P."/>
            <person name="Rutman M."/>
            <person name="Schupbach R."/>
            <person name="Seaman C."/>
            <person name="Settipalli S."/>
            <person name="Sharpe T."/>
            <person name="Sheridan J."/>
            <person name="Sherpa N."/>
            <person name="Shi J."/>
            <person name="Smirnov S."/>
            <person name="Smith C."/>
            <person name="Sougnez C."/>
            <person name="Spencer B."/>
            <person name="Stalker J."/>
            <person name="Stange-thomann N."/>
            <person name="Stavropoulos S."/>
            <person name="Stetson K."/>
            <person name="Stone C."/>
            <person name="Stone S."/>
            <person name="Stubbs M."/>
            <person name="Talamas J."/>
            <person name="Tchuinga P."/>
            <person name="Tenzing P."/>
            <person name="Tesfaye S."/>
            <person name="Theodore J."/>
            <person name="Thoulutsang Y."/>
            <person name="Topham K."/>
            <person name="Towey S."/>
            <person name="Tsamla T."/>
            <person name="Tsomo N."/>
            <person name="Vallee D."/>
            <person name="Vassiliev H."/>
            <person name="Venkataraman V."/>
            <person name="Vinson J."/>
            <person name="Vo A."/>
            <person name="Wade C."/>
            <person name="Wang S."/>
            <person name="Wangchuk T."/>
            <person name="Wangdi T."/>
            <person name="Whittaker C."/>
            <person name="Wilkinson J."/>
            <person name="Wu Y."/>
            <person name="Wyman D."/>
            <person name="Yadav S."/>
            <person name="Yang S."/>
            <person name="Yang X."/>
            <person name="Yeager S."/>
            <person name="Yee E."/>
            <person name="Young G."/>
            <person name="Zainoun J."/>
            <person name="Zembeck L."/>
            <person name="Zimmer A."/>
            <person name="Zody M."/>
            <person name="Lander E."/>
        </authorList>
    </citation>
    <scope>NUCLEOTIDE SEQUENCE [LARGE SCALE GENOMIC DNA]</scope>
</reference>
<evidence type="ECO:0000256" key="3">
    <source>
        <dbReference type="ARBA" id="ARBA00023002"/>
    </source>
</evidence>
<feature type="transmembrane region" description="Helical" evidence="4">
    <location>
        <begin position="14"/>
        <end position="30"/>
    </location>
</feature>
<protein>
    <recommendedName>
        <fullName evidence="5">Aspartyl/asparaginy/proline hydroxylase domain-containing protein</fullName>
    </recommendedName>
</protein>
<dbReference type="InterPro" id="IPR051821">
    <property type="entry name" value="Asp/Asn_beta-hydroxylase"/>
</dbReference>
<reference evidence="6" key="3">
    <citation type="submission" date="2025-09" db="UniProtKB">
        <authorList>
            <consortium name="Ensembl"/>
        </authorList>
    </citation>
    <scope>IDENTIFICATION</scope>
</reference>
<dbReference type="HOGENOM" id="CLU_059279_1_0_1"/>
<name>H2YLM2_CIOSA</name>
<dbReference type="GO" id="GO:0051213">
    <property type="term" value="F:dioxygenase activity"/>
    <property type="evidence" value="ECO:0007669"/>
    <property type="project" value="UniProtKB-KW"/>
</dbReference>
<keyword evidence="2" id="KW-0223">Dioxygenase</keyword>
<dbReference type="PANTHER" id="PTHR46332">
    <property type="entry name" value="ASPARTATE BETA-HYDROXYLASE DOMAIN-CONTAINING PROTEIN 2"/>
    <property type="match status" value="1"/>
</dbReference>
<evidence type="ECO:0000313" key="7">
    <source>
        <dbReference type="Proteomes" id="UP000007875"/>
    </source>
</evidence>
<evidence type="ECO:0000256" key="2">
    <source>
        <dbReference type="ARBA" id="ARBA00022964"/>
    </source>
</evidence>
<feature type="domain" description="Aspartyl/asparaginy/proline hydroxylase" evidence="5">
    <location>
        <begin position="120"/>
        <end position="238"/>
    </location>
</feature>
<dbReference type="Proteomes" id="UP000007875">
    <property type="component" value="Unassembled WGS sequence"/>
</dbReference>
<dbReference type="GO" id="GO:0016020">
    <property type="term" value="C:membrane"/>
    <property type="evidence" value="ECO:0007669"/>
    <property type="project" value="TreeGrafter"/>
</dbReference>
<sequence>MWEFEVCLALLGEYWTQLVGVVLLILLGILNRNKTNDFTRCVNESCICCRRNKADKDDVMDVIRNAPDISERFKKLLSDHMTLPLSNGQHPTVFCLPGVRTRPFLDPRDYLRDADLLEGNSPMIRREFEAVWKETHCWQTNTTQHGEWWLFHLVNQGNEIPDNCAKCPLTMEVVHNMGSLMRGCGFGNVCFSVVKCGTFIDEHCGPCNTRTRCHLGLNVPEGFELMVGGESRSWEEGGFPFV</sequence>
<evidence type="ECO:0000313" key="6">
    <source>
        <dbReference type="Ensembl" id="ENSCSAVP00000006224.1"/>
    </source>
</evidence>
<comment type="similarity">
    <text evidence="1">Belongs to the aspartyl/asparaginyl beta-hydroxylase family.</text>
</comment>
<dbReference type="InterPro" id="IPR027443">
    <property type="entry name" value="IPNS-like_sf"/>
</dbReference>
<keyword evidence="3" id="KW-0560">Oxidoreductase</keyword>
<dbReference type="OMA" id="NESCICC"/>